<organism evidence="1 2">
    <name type="scientific">Aspergillus melleus</name>
    <dbReference type="NCBI Taxonomy" id="138277"/>
    <lineage>
        <taxon>Eukaryota</taxon>
        <taxon>Fungi</taxon>
        <taxon>Dikarya</taxon>
        <taxon>Ascomycota</taxon>
        <taxon>Pezizomycotina</taxon>
        <taxon>Eurotiomycetes</taxon>
        <taxon>Eurotiomycetidae</taxon>
        <taxon>Eurotiales</taxon>
        <taxon>Aspergillaceae</taxon>
        <taxon>Aspergillus</taxon>
        <taxon>Aspergillus subgen. Circumdati</taxon>
    </lineage>
</organism>
<name>A0ACC3B6N9_9EURO</name>
<keyword evidence="2" id="KW-1185">Reference proteome</keyword>
<protein>
    <submittedName>
        <fullName evidence="1">Uncharacterized protein</fullName>
    </submittedName>
</protein>
<dbReference type="Proteomes" id="UP001177260">
    <property type="component" value="Unassembled WGS sequence"/>
</dbReference>
<accession>A0ACC3B6N9</accession>
<evidence type="ECO:0000313" key="1">
    <source>
        <dbReference type="EMBL" id="KAK1145936.1"/>
    </source>
</evidence>
<reference evidence="1 2" key="1">
    <citation type="journal article" date="2023" name="ACS Omega">
        <title>Identification of the Neoaspergillic Acid Biosynthesis Gene Cluster by Establishing an In Vitro CRISPR-Ribonucleoprotein Genetic System in Aspergillus melleus.</title>
        <authorList>
            <person name="Yuan B."/>
            <person name="Grau M.F."/>
            <person name="Murata R.M."/>
            <person name="Torok T."/>
            <person name="Venkateswaran K."/>
            <person name="Stajich J.E."/>
            <person name="Wang C.C.C."/>
        </authorList>
    </citation>
    <scope>NUCLEOTIDE SEQUENCE [LARGE SCALE GENOMIC DNA]</scope>
    <source>
        <strain evidence="1 2">IMV 1140</strain>
    </source>
</reference>
<evidence type="ECO:0000313" key="2">
    <source>
        <dbReference type="Proteomes" id="UP001177260"/>
    </source>
</evidence>
<sequence>MVHPMRELLDEGGLTPKSRDRMFTTFLDLKLDRHHDFITQVRDHVQKYGYKWADLEKSKTERQTCATSFVEDWGKLYWGSETNRKEHLLEESLDDPGCLCVYPDRKDEIVRAVAILLERKAKSHMRTARQSMETFATPSTPNLPVQPSSAPQPVSQPALRKENKAKRKRYDRLSQSPSPSPPPSSPQDESRRHITRKSSGSLTIRPFRDIASPDMDIIAERDKSMPRETQELTTTLSHTDAGKEPDMAGMTHFLVSISNQQGLAPTWIPFQRFTSTVSFLSHMLSECTLQYWDSHAQMLSNVQLEYPPVVVAASVKFTWSDFEIRLRQGRDEDWRLVMTQLEKAWKESEISRDSFFYDGFKVLF</sequence>
<dbReference type="EMBL" id="JAOPJF010000021">
    <property type="protein sequence ID" value="KAK1145936.1"/>
    <property type="molecule type" value="Genomic_DNA"/>
</dbReference>
<comment type="caution">
    <text evidence="1">The sequence shown here is derived from an EMBL/GenBank/DDBJ whole genome shotgun (WGS) entry which is preliminary data.</text>
</comment>
<gene>
    <name evidence="1" type="ORF">N8T08_003883</name>
</gene>
<proteinExistence type="predicted"/>